<evidence type="ECO:0000313" key="2">
    <source>
        <dbReference type="Proteomes" id="UP000000724"/>
    </source>
</evidence>
<gene>
    <name evidence="1" type="ORF">Pc17g00290</name>
    <name evidence="1" type="ORF">PCH_Pc17g00290</name>
</gene>
<keyword evidence="2" id="KW-1185">Reference proteome</keyword>
<sequence>MHLLHKPHPPPTLGHFWELERSWDPFSKHFSPALHFPTFRRWIFELGERALVAKFGQQMLRARPMRVTRGNCSQPASKPVVGCYDLGGLLKSPKKQPIYSSHHLQKPINPDEKADFFAVLLCLINKMEPHHTNEQPTSDLQTVITGRFNNFACELTAMIESIQFGRLQFTGDEYKAMETASRDLAKIANNIADEVKALGKRRKAAVVAEGQKLLSQAESAKLGVMASQKPKSLVLFVRNMQLFFNPPGESKLDSPTVQKRKQLTRERCERLRGLAPDKIILWAAAFAPSIWDSNVLQKSTFDFVVEFLEPGNSLSWPPHIYGILNTLVTEHPLCQSSGFKEFLTAVQESVEAGQKVTGSCSQKAQTQQTEVPDVDEGAQEVIERAFLVPPTKLDKLLKLHPQSTARHSIILTIPIVDRVATVLISIPREDAIRFGWESSLPVIFNASPQPTFVQSTSARLTLPQFDD</sequence>
<dbReference type="OMA" id="NFACELT"/>
<evidence type="ECO:0000313" key="1">
    <source>
        <dbReference type="EMBL" id="CAP79316.1"/>
    </source>
</evidence>
<dbReference type="AlphaFoldDB" id="B6HAW1"/>
<dbReference type="VEuPathDB" id="FungiDB:PCH_Pc17g00290"/>
<dbReference type="EMBL" id="AM920432">
    <property type="protein sequence ID" value="CAP79316.1"/>
    <property type="molecule type" value="Genomic_DNA"/>
</dbReference>
<dbReference type="HOGENOM" id="CLU_585381_0_0_1"/>
<accession>B6HAW1</accession>
<dbReference type="OrthoDB" id="5422777at2759"/>
<reference evidence="1 2" key="1">
    <citation type="journal article" date="2008" name="Nat. Biotechnol.">
        <title>Genome sequencing and analysis of the filamentous fungus Penicillium chrysogenum.</title>
        <authorList>
            <person name="van den Berg M.A."/>
            <person name="Albang R."/>
            <person name="Albermann K."/>
            <person name="Badger J.H."/>
            <person name="Daran J.-M."/>
            <person name="Driessen A.J.M."/>
            <person name="Garcia-Estrada C."/>
            <person name="Fedorova N.D."/>
            <person name="Harris D.M."/>
            <person name="Heijne W.H.M."/>
            <person name="Joardar V.S."/>
            <person name="Kiel J.A.K.W."/>
            <person name="Kovalchuk A."/>
            <person name="Martin J.F."/>
            <person name="Nierman W.C."/>
            <person name="Nijland J.G."/>
            <person name="Pronk J.T."/>
            <person name="Roubos J.A."/>
            <person name="van der Klei I.J."/>
            <person name="van Peij N.N.M.E."/>
            <person name="Veenhuis M."/>
            <person name="von Doehren H."/>
            <person name="Wagner C."/>
            <person name="Wortman J.R."/>
            <person name="Bovenberg R.A.L."/>
        </authorList>
    </citation>
    <scope>NUCLEOTIDE SEQUENCE [LARGE SCALE GENOMIC DNA]</scope>
    <source>
        <strain evidence="2">ATCC 28089 / DSM 1075 / NRRL 1951 / Wisconsin 54-1255</strain>
    </source>
</reference>
<dbReference type="eggNOG" id="ENOG502RPE9">
    <property type="taxonomic scope" value="Eukaryota"/>
</dbReference>
<proteinExistence type="predicted"/>
<organism evidence="1 2">
    <name type="scientific">Penicillium rubens (strain ATCC 28089 / DSM 1075 / NRRL 1951 / Wisconsin 54-1255)</name>
    <name type="common">Penicillium chrysogenum</name>
    <dbReference type="NCBI Taxonomy" id="500485"/>
    <lineage>
        <taxon>Eukaryota</taxon>
        <taxon>Fungi</taxon>
        <taxon>Dikarya</taxon>
        <taxon>Ascomycota</taxon>
        <taxon>Pezizomycotina</taxon>
        <taxon>Eurotiomycetes</taxon>
        <taxon>Eurotiomycetidae</taxon>
        <taxon>Eurotiales</taxon>
        <taxon>Aspergillaceae</taxon>
        <taxon>Penicillium</taxon>
        <taxon>Penicillium chrysogenum species complex</taxon>
    </lineage>
</organism>
<protein>
    <submittedName>
        <fullName evidence="1">Uncharacterized protein</fullName>
    </submittedName>
</protein>
<name>B6HAW1_PENRW</name>
<dbReference type="Proteomes" id="UP000000724">
    <property type="component" value="Contig Pc00c17"/>
</dbReference>